<name>A0AAD9DMB9_9TELE</name>
<reference evidence="1" key="1">
    <citation type="submission" date="2023-03" db="EMBL/GenBank/DDBJ databases">
        <title>Electrophorus voltai genome.</title>
        <authorList>
            <person name="Bian C."/>
        </authorList>
    </citation>
    <scope>NUCLEOTIDE SEQUENCE</scope>
    <source>
        <strain evidence="1">CB-2022</strain>
        <tissue evidence="1">Muscle</tissue>
    </source>
</reference>
<dbReference type="InterPro" id="IPR026788">
    <property type="entry name" value="Tmem141"/>
</dbReference>
<accession>A0AAD9DMB9</accession>
<dbReference type="InterPro" id="IPR038259">
    <property type="entry name" value="Tmem141_sf"/>
</dbReference>
<dbReference type="Proteomes" id="UP001239994">
    <property type="component" value="Unassembled WGS sequence"/>
</dbReference>
<dbReference type="EMBL" id="JAROKS010000023">
    <property type="protein sequence ID" value="KAK1787920.1"/>
    <property type="molecule type" value="Genomic_DNA"/>
</dbReference>
<evidence type="ECO:0008006" key="3">
    <source>
        <dbReference type="Google" id="ProtNLM"/>
    </source>
</evidence>
<keyword evidence="2" id="KW-1185">Reference proteome</keyword>
<dbReference type="Pfam" id="PF15110">
    <property type="entry name" value="TMEM141"/>
    <property type="match status" value="1"/>
</dbReference>
<dbReference type="AlphaFoldDB" id="A0AAD9DMB9"/>
<evidence type="ECO:0000313" key="2">
    <source>
        <dbReference type="Proteomes" id="UP001239994"/>
    </source>
</evidence>
<organism evidence="1 2">
    <name type="scientific">Electrophorus voltai</name>
    <dbReference type="NCBI Taxonomy" id="2609070"/>
    <lineage>
        <taxon>Eukaryota</taxon>
        <taxon>Metazoa</taxon>
        <taxon>Chordata</taxon>
        <taxon>Craniata</taxon>
        <taxon>Vertebrata</taxon>
        <taxon>Euteleostomi</taxon>
        <taxon>Actinopterygii</taxon>
        <taxon>Neopterygii</taxon>
        <taxon>Teleostei</taxon>
        <taxon>Ostariophysi</taxon>
        <taxon>Gymnotiformes</taxon>
        <taxon>Gymnotoidei</taxon>
        <taxon>Gymnotidae</taxon>
        <taxon>Electrophorus</taxon>
    </lineage>
</organism>
<proteinExistence type="predicted"/>
<evidence type="ECO:0000313" key="1">
    <source>
        <dbReference type="EMBL" id="KAK1787920.1"/>
    </source>
</evidence>
<gene>
    <name evidence="1" type="ORF">P4O66_016405</name>
</gene>
<sequence length="91" mass="10061">MVNIGLTKVDDALMEKHPGLQQYAACQSRAFMKGTCSFIIGTASLFFAQQVLQKRLPYPLQWNLLVSIEGDPPSLAIPTDPKVTKYGDSME</sequence>
<comment type="caution">
    <text evidence="1">The sequence shown here is derived from an EMBL/GenBank/DDBJ whole genome shotgun (WGS) entry which is preliminary data.</text>
</comment>
<dbReference type="Gene3D" id="1.10.3350.20">
    <property type="entry name" value="Tmem141 protein family"/>
    <property type="match status" value="1"/>
</dbReference>
<dbReference type="PANTHER" id="PTHR47229">
    <property type="entry name" value="TRANSMEMBRANE PROTEIN 141"/>
    <property type="match status" value="1"/>
</dbReference>
<protein>
    <recommendedName>
        <fullName evidence="3">Transmembrane protein 141</fullName>
    </recommendedName>
</protein>
<dbReference type="PANTHER" id="PTHR47229:SF1">
    <property type="entry name" value="TRANSMEMBRANE PROTEIN 141"/>
    <property type="match status" value="1"/>
</dbReference>